<reference evidence="3 4" key="1">
    <citation type="submission" date="2023-08" db="EMBL/GenBank/DDBJ databases">
        <title>Black Yeasts Isolated from many extreme environments.</title>
        <authorList>
            <person name="Coleine C."/>
            <person name="Stajich J.E."/>
            <person name="Selbmann L."/>
        </authorList>
    </citation>
    <scope>NUCLEOTIDE SEQUENCE [LARGE SCALE GENOMIC DNA]</scope>
    <source>
        <strain evidence="3 4">CCFEE 536</strain>
    </source>
</reference>
<organism evidence="3 4">
    <name type="scientific">Cryomyces antarcticus</name>
    <dbReference type="NCBI Taxonomy" id="329879"/>
    <lineage>
        <taxon>Eukaryota</taxon>
        <taxon>Fungi</taxon>
        <taxon>Dikarya</taxon>
        <taxon>Ascomycota</taxon>
        <taxon>Pezizomycotina</taxon>
        <taxon>Dothideomycetes</taxon>
        <taxon>Dothideomycetes incertae sedis</taxon>
        <taxon>Cryomyces</taxon>
    </lineage>
</organism>
<dbReference type="Gene3D" id="3.30.428.10">
    <property type="entry name" value="HIT-like"/>
    <property type="match status" value="1"/>
</dbReference>
<evidence type="ECO:0000313" key="3">
    <source>
        <dbReference type="EMBL" id="KAK5201292.1"/>
    </source>
</evidence>
<evidence type="ECO:0000259" key="2">
    <source>
        <dbReference type="Pfam" id="PF16278"/>
    </source>
</evidence>
<dbReference type="Proteomes" id="UP001357485">
    <property type="component" value="Unassembled WGS sequence"/>
</dbReference>
<feature type="domain" description="Aprataxin C2HE/C2H2/C2HC zinc finger" evidence="2">
    <location>
        <begin position="132"/>
        <end position="188"/>
    </location>
</feature>
<comment type="caution">
    <text evidence="3">The sequence shown here is derived from an EMBL/GenBank/DDBJ whole genome shotgun (WGS) entry which is preliminary data.</text>
</comment>
<gene>
    <name evidence="3" type="primary">HNT3</name>
    <name evidence="3" type="ORF">LTR16_003189</name>
</gene>
<feature type="compositionally biased region" description="Low complexity" evidence="1">
    <location>
        <begin position="85"/>
        <end position="98"/>
    </location>
</feature>
<feature type="region of interest" description="Disordered" evidence="1">
    <location>
        <begin position="75"/>
        <end position="99"/>
    </location>
</feature>
<sequence length="193" mass="21334">MPLALALTSSPVLRAHQFSRVAARARFTQRMADAAEGPNDAITEDEMTGTVIPNKPYKRHASPTTPKNAFTELMSKKPHAPTPSRPAAASSPSSSARTVFSGRDGLGAYTADPAAFPPSRVIYHTDTSVSFNSPFLVPVEDFPLAPDDPRRHPARSGFLDRDLKCWRCGKNFGRAFKRLKEHLEEEFEAWKRV</sequence>
<proteinExistence type="predicted"/>
<name>A0ABR0LP54_9PEZI</name>
<dbReference type="InterPro" id="IPR032566">
    <property type="entry name" value="Znf-C2HE"/>
</dbReference>
<dbReference type="Pfam" id="PF16278">
    <property type="entry name" value="zf-C2HE"/>
    <property type="match status" value="1"/>
</dbReference>
<accession>A0ABR0LP54</accession>
<dbReference type="EMBL" id="JAVRRA010016723">
    <property type="protein sequence ID" value="KAK5201292.1"/>
    <property type="molecule type" value="Genomic_DNA"/>
</dbReference>
<dbReference type="InterPro" id="IPR036265">
    <property type="entry name" value="HIT-like_sf"/>
</dbReference>
<evidence type="ECO:0000313" key="4">
    <source>
        <dbReference type="Proteomes" id="UP001357485"/>
    </source>
</evidence>
<evidence type="ECO:0000256" key="1">
    <source>
        <dbReference type="SAM" id="MobiDB-lite"/>
    </source>
</evidence>
<keyword evidence="4" id="KW-1185">Reference proteome</keyword>
<protein>
    <submittedName>
        <fullName evidence="3">Aprataxin-like protein</fullName>
    </submittedName>
</protein>